<dbReference type="Proteomes" id="UP000294257">
    <property type="component" value="Unassembled WGS sequence"/>
</dbReference>
<evidence type="ECO:0000313" key="4">
    <source>
        <dbReference type="Proteomes" id="UP000294257"/>
    </source>
</evidence>
<gene>
    <name evidence="3" type="ORF">EV193_104125</name>
</gene>
<dbReference type="InterPro" id="IPR023346">
    <property type="entry name" value="Lysozyme-like_dom_sf"/>
</dbReference>
<dbReference type="SUPFAM" id="SSF53955">
    <property type="entry name" value="Lysozyme-like"/>
    <property type="match status" value="1"/>
</dbReference>
<dbReference type="AlphaFoldDB" id="A0A4Q7KR08"/>
<dbReference type="RefSeq" id="WP_130344528.1">
    <property type="nucleotide sequence ID" value="NZ_SGWQ01000004.1"/>
</dbReference>
<proteinExistence type="predicted"/>
<dbReference type="EMBL" id="SGWQ01000004">
    <property type="protein sequence ID" value="RZS38914.1"/>
    <property type="molecule type" value="Genomic_DNA"/>
</dbReference>
<dbReference type="Pfam" id="PF18896">
    <property type="entry name" value="SLT_3"/>
    <property type="match status" value="1"/>
</dbReference>
<reference evidence="3 4" key="1">
    <citation type="submission" date="2019-02" db="EMBL/GenBank/DDBJ databases">
        <title>Genomic Encyclopedia of Type Strains, Phase IV (KMG-IV): sequencing the most valuable type-strain genomes for metagenomic binning, comparative biology and taxonomic classification.</title>
        <authorList>
            <person name="Goeker M."/>
        </authorList>
    </citation>
    <scope>NUCLEOTIDE SEQUENCE [LARGE SCALE GENOMIC DNA]</scope>
    <source>
        <strain evidence="3 4">DSM 101727</strain>
    </source>
</reference>
<evidence type="ECO:0000256" key="1">
    <source>
        <dbReference type="SAM" id="MobiDB-lite"/>
    </source>
</evidence>
<feature type="domain" description="Transglycosylase SLT" evidence="2">
    <location>
        <begin position="10"/>
        <end position="102"/>
    </location>
</feature>
<dbReference type="InterPro" id="IPR043992">
    <property type="entry name" value="SLT_3"/>
</dbReference>
<dbReference type="Gene3D" id="1.10.530.10">
    <property type="match status" value="1"/>
</dbReference>
<evidence type="ECO:0000313" key="3">
    <source>
        <dbReference type="EMBL" id="RZS38914.1"/>
    </source>
</evidence>
<keyword evidence="4" id="KW-1185">Reference proteome</keyword>
<accession>A0A4Q7KR08</accession>
<feature type="region of interest" description="Disordered" evidence="1">
    <location>
        <begin position="122"/>
        <end position="143"/>
    </location>
</feature>
<comment type="caution">
    <text evidence="3">The sequence shown here is derived from an EMBL/GenBank/DDBJ whole genome shotgun (WGS) entry which is preliminary data.</text>
</comment>
<name>A0A4Q7KR08_9PSEU</name>
<protein>
    <submittedName>
        <fullName evidence="3">Transglycosylase-like protein with SLT domain</fullName>
    </submittedName>
</protein>
<dbReference type="OrthoDB" id="140937at2"/>
<sequence length="248" mass="26535">MSTLSAQEIAQYAYDAGFRGRGLTTAVAVAFAESGGNPRAHNSTPPDNSYGLWQINMLGDLGPARRDEFNLKSNRQLFNPARNAKAANKISSDGTNWQPWTTYTSGAYKQFLGKARKAARAVSRSGGHAGSATAQSGGAKGDGFTVNTPALEAYAKRAGGVGDDLRRLGKTHLEPLRETGADSFGQIGRETGFLGALNGFTTALQRQVKVTGSNVDRLGTKVATVARDYRGIEDDIEKLMRKSIEKNF</sequence>
<evidence type="ECO:0000259" key="2">
    <source>
        <dbReference type="Pfam" id="PF18896"/>
    </source>
</evidence>
<organism evidence="3 4">
    <name type="scientific">Herbihabitans rhizosphaerae</name>
    <dbReference type="NCBI Taxonomy" id="1872711"/>
    <lineage>
        <taxon>Bacteria</taxon>
        <taxon>Bacillati</taxon>
        <taxon>Actinomycetota</taxon>
        <taxon>Actinomycetes</taxon>
        <taxon>Pseudonocardiales</taxon>
        <taxon>Pseudonocardiaceae</taxon>
        <taxon>Herbihabitans</taxon>
    </lineage>
</organism>